<sequence length="209" mass="22685">MVALPTESVGQTRTVECMASTFRQHADEDIVDRAAELFAQHGFAHTSLQSLAEAVGLSKAGLLHHFPSKDALYEAAQQSCREQVSRVRTRVADLPLGPERDRLALELLLDVALDRPGLVALAFSAVTAKDARAASLEDDDLQVFETFGVDPADMRAERLIRVIGALSALAVLSLAAHHLGEKAVWRRQILATCVDALGHRASTPDRMEL</sequence>
<dbReference type="Pfam" id="PF00440">
    <property type="entry name" value="TetR_N"/>
    <property type="match status" value="1"/>
</dbReference>
<dbReference type="AlphaFoldDB" id="A0A4R6S1E3"/>
<dbReference type="SUPFAM" id="SSF46689">
    <property type="entry name" value="Homeodomain-like"/>
    <property type="match status" value="1"/>
</dbReference>
<comment type="caution">
    <text evidence="6">The sequence shown here is derived from an EMBL/GenBank/DDBJ whole genome shotgun (WGS) entry which is preliminary data.</text>
</comment>
<keyword evidence="3" id="KW-0804">Transcription</keyword>
<dbReference type="GO" id="GO:0000976">
    <property type="term" value="F:transcription cis-regulatory region binding"/>
    <property type="evidence" value="ECO:0007669"/>
    <property type="project" value="TreeGrafter"/>
</dbReference>
<name>A0A4R6S1E3_LABRH</name>
<keyword evidence="1" id="KW-0805">Transcription regulation</keyword>
<dbReference type="Gene3D" id="1.10.357.10">
    <property type="entry name" value="Tetracycline Repressor, domain 2"/>
    <property type="match status" value="1"/>
</dbReference>
<proteinExistence type="predicted"/>
<dbReference type="GO" id="GO:0003700">
    <property type="term" value="F:DNA-binding transcription factor activity"/>
    <property type="evidence" value="ECO:0007669"/>
    <property type="project" value="TreeGrafter"/>
</dbReference>
<organism evidence="6 7">
    <name type="scientific">Labedaea rhizosphaerae</name>
    <dbReference type="NCBI Taxonomy" id="598644"/>
    <lineage>
        <taxon>Bacteria</taxon>
        <taxon>Bacillati</taxon>
        <taxon>Actinomycetota</taxon>
        <taxon>Actinomycetes</taxon>
        <taxon>Pseudonocardiales</taxon>
        <taxon>Pseudonocardiaceae</taxon>
        <taxon>Labedaea</taxon>
    </lineage>
</organism>
<keyword evidence="7" id="KW-1185">Reference proteome</keyword>
<dbReference type="InterPro" id="IPR050109">
    <property type="entry name" value="HTH-type_TetR-like_transc_reg"/>
</dbReference>
<feature type="DNA-binding region" description="H-T-H motif" evidence="4">
    <location>
        <begin position="47"/>
        <end position="66"/>
    </location>
</feature>
<feature type="domain" description="HTH tetR-type" evidence="5">
    <location>
        <begin position="24"/>
        <end position="84"/>
    </location>
</feature>
<protein>
    <submittedName>
        <fullName evidence="6">TetR family transcriptional regulator</fullName>
    </submittedName>
</protein>
<evidence type="ECO:0000256" key="2">
    <source>
        <dbReference type="ARBA" id="ARBA00023125"/>
    </source>
</evidence>
<evidence type="ECO:0000256" key="1">
    <source>
        <dbReference type="ARBA" id="ARBA00023015"/>
    </source>
</evidence>
<dbReference type="Proteomes" id="UP000295444">
    <property type="component" value="Unassembled WGS sequence"/>
</dbReference>
<gene>
    <name evidence="6" type="ORF">EV186_10712</name>
</gene>
<dbReference type="InterPro" id="IPR001647">
    <property type="entry name" value="HTH_TetR"/>
</dbReference>
<reference evidence="6 7" key="1">
    <citation type="submission" date="2019-03" db="EMBL/GenBank/DDBJ databases">
        <title>Genomic Encyclopedia of Type Strains, Phase IV (KMG-IV): sequencing the most valuable type-strain genomes for metagenomic binning, comparative biology and taxonomic classification.</title>
        <authorList>
            <person name="Goeker M."/>
        </authorList>
    </citation>
    <scope>NUCLEOTIDE SEQUENCE [LARGE SCALE GENOMIC DNA]</scope>
    <source>
        <strain evidence="6 7">DSM 45361</strain>
    </source>
</reference>
<keyword evidence="2 4" id="KW-0238">DNA-binding</keyword>
<evidence type="ECO:0000313" key="6">
    <source>
        <dbReference type="EMBL" id="TDP92797.1"/>
    </source>
</evidence>
<dbReference type="EMBL" id="SNXZ01000007">
    <property type="protein sequence ID" value="TDP92797.1"/>
    <property type="molecule type" value="Genomic_DNA"/>
</dbReference>
<dbReference type="PRINTS" id="PR00455">
    <property type="entry name" value="HTHTETR"/>
</dbReference>
<evidence type="ECO:0000256" key="4">
    <source>
        <dbReference type="PROSITE-ProRule" id="PRU00335"/>
    </source>
</evidence>
<accession>A0A4R6S1E3</accession>
<evidence type="ECO:0000313" key="7">
    <source>
        <dbReference type="Proteomes" id="UP000295444"/>
    </source>
</evidence>
<evidence type="ECO:0000259" key="5">
    <source>
        <dbReference type="PROSITE" id="PS50977"/>
    </source>
</evidence>
<evidence type="ECO:0000256" key="3">
    <source>
        <dbReference type="ARBA" id="ARBA00023163"/>
    </source>
</evidence>
<dbReference type="PANTHER" id="PTHR30055:SF234">
    <property type="entry name" value="HTH-TYPE TRANSCRIPTIONAL REGULATOR BETI"/>
    <property type="match status" value="1"/>
</dbReference>
<dbReference type="InterPro" id="IPR009057">
    <property type="entry name" value="Homeodomain-like_sf"/>
</dbReference>
<dbReference type="PROSITE" id="PS50977">
    <property type="entry name" value="HTH_TETR_2"/>
    <property type="match status" value="1"/>
</dbReference>
<dbReference type="PANTHER" id="PTHR30055">
    <property type="entry name" value="HTH-TYPE TRANSCRIPTIONAL REGULATOR RUTR"/>
    <property type="match status" value="1"/>
</dbReference>